<evidence type="ECO:0000256" key="1">
    <source>
        <dbReference type="SAM" id="Phobius"/>
    </source>
</evidence>
<dbReference type="EMBL" id="CAEY01000434">
    <property type="status" value="NOT_ANNOTATED_CDS"/>
    <property type="molecule type" value="Genomic_DNA"/>
</dbReference>
<feature type="transmembrane region" description="Helical" evidence="1">
    <location>
        <begin position="24"/>
        <end position="42"/>
    </location>
</feature>
<accession>T1JPY9</accession>
<evidence type="ECO:0000313" key="3">
    <source>
        <dbReference type="Proteomes" id="UP000015104"/>
    </source>
</evidence>
<name>T1JPY9_TETUR</name>
<dbReference type="AlphaFoldDB" id="T1JPY9"/>
<protein>
    <submittedName>
        <fullName evidence="2">Uncharacterized protein</fullName>
    </submittedName>
</protein>
<organism evidence="2 3">
    <name type="scientific">Tetranychus urticae</name>
    <name type="common">Two-spotted spider mite</name>
    <dbReference type="NCBI Taxonomy" id="32264"/>
    <lineage>
        <taxon>Eukaryota</taxon>
        <taxon>Metazoa</taxon>
        <taxon>Ecdysozoa</taxon>
        <taxon>Arthropoda</taxon>
        <taxon>Chelicerata</taxon>
        <taxon>Arachnida</taxon>
        <taxon>Acari</taxon>
        <taxon>Acariformes</taxon>
        <taxon>Trombidiformes</taxon>
        <taxon>Prostigmata</taxon>
        <taxon>Eleutherengona</taxon>
        <taxon>Raphignathae</taxon>
        <taxon>Tetranychoidea</taxon>
        <taxon>Tetranychidae</taxon>
        <taxon>Tetranychus</taxon>
    </lineage>
</organism>
<dbReference type="Proteomes" id="UP000015104">
    <property type="component" value="Unassembled WGS sequence"/>
</dbReference>
<keyword evidence="3" id="KW-1185">Reference proteome</keyword>
<dbReference type="HOGENOM" id="CLU_3225189_0_0_1"/>
<dbReference type="EnsemblMetazoa" id="tetur01g01300.1">
    <property type="protein sequence ID" value="tetur01g01300.1"/>
    <property type="gene ID" value="tetur01g01300"/>
</dbReference>
<reference evidence="3" key="1">
    <citation type="submission" date="2011-08" db="EMBL/GenBank/DDBJ databases">
        <authorList>
            <person name="Rombauts S."/>
        </authorList>
    </citation>
    <scope>NUCLEOTIDE SEQUENCE</scope>
    <source>
        <strain evidence="3">London</strain>
    </source>
</reference>
<keyword evidence="1" id="KW-1133">Transmembrane helix</keyword>
<sequence>MAKEEPAKVFSIEPISANVVSSDPFAFCLLSIFFFRLIQVILDE</sequence>
<keyword evidence="1" id="KW-0472">Membrane</keyword>
<reference evidence="2" key="2">
    <citation type="submission" date="2015-06" db="UniProtKB">
        <authorList>
            <consortium name="EnsemblMetazoa"/>
        </authorList>
    </citation>
    <scope>IDENTIFICATION</scope>
</reference>
<keyword evidence="1" id="KW-0812">Transmembrane</keyword>
<proteinExistence type="predicted"/>
<evidence type="ECO:0000313" key="2">
    <source>
        <dbReference type="EnsemblMetazoa" id="tetur01g01300.1"/>
    </source>
</evidence>